<protein>
    <submittedName>
        <fullName evidence="1">Uncharacterized protein</fullName>
    </submittedName>
</protein>
<proteinExistence type="predicted"/>
<dbReference type="Proteomes" id="UP000003179">
    <property type="component" value="Unassembled WGS sequence"/>
</dbReference>
<evidence type="ECO:0000313" key="1">
    <source>
        <dbReference type="EMBL" id="EFS92612.1"/>
    </source>
</evidence>
<sequence length="47" mass="5262">MHVRSMELQSIGKAVMRLTTSRSAPLVGLQRSNRRIVHAPAAHIIRD</sequence>
<organism evidence="1 2">
    <name type="scientific">Cutibacterium modestum HL044PA1</name>
    <dbReference type="NCBI Taxonomy" id="765109"/>
    <lineage>
        <taxon>Bacteria</taxon>
        <taxon>Bacillati</taxon>
        <taxon>Actinomycetota</taxon>
        <taxon>Actinomycetes</taxon>
        <taxon>Propionibacteriales</taxon>
        <taxon>Propionibacteriaceae</taxon>
        <taxon>Cutibacterium</taxon>
        <taxon>Cutibacterium modestum</taxon>
    </lineage>
</organism>
<evidence type="ECO:0000313" key="2">
    <source>
        <dbReference type="Proteomes" id="UP000003179"/>
    </source>
</evidence>
<name>A0ABN0C616_9ACTN</name>
<keyword evidence="2" id="KW-1185">Reference proteome</keyword>
<gene>
    <name evidence="1" type="ORF">HMPREF9607_01142</name>
</gene>
<dbReference type="EMBL" id="ADZU01000019">
    <property type="protein sequence ID" value="EFS92612.1"/>
    <property type="molecule type" value="Genomic_DNA"/>
</dbReference>
<accession>A0ABN0C616</accession>
<reference evidence="1" key="1">
    <citation type="submission" date="2010-08" db="EMBL/GenBank/DDBJ databases">
        <authorList>
            <person name="Weinstock G."/>
            <person name="Sodergren E."/>
            <person name="Clifton S."/>
            <person name="Fulton L."/>
            <person name="Fulton B."/>
            <person name="Courtney L."/>
            <person name="Fronick C."/>
            <person name="Harrison M."/>
            <person name="Strong C."/>
            <person name="Farmer C."/>
            <person name="Delahaunty K."/>
            <person name="Markovic C."/>
            <person name="Hall O."/>
            <person name="Minx P."/>
            <person name="Tomlinson C."/>
            <person name="Mitreva M."/>
            <person name="Hou S."/>
            <person name="Chen J."/>
            <person name="Wollam A."/>
            <person name="Pepin K.H."/>
            <person name="Johnson M."/>
            <person name="Bhonagiri V."/>
            <person name="Zhang X."/>
            <person name="Suruliraj S."/>
            <person name="Warren W."/>
            <person name="Chinwalla A."/>
            <person name="Mardis E.R."/>
            <person name="Wilson R.K."/>
        </authorList>
    </citation>
    <scope>NUCLEOTIDE SEQUENCE [LARGE SCALE GENOMIC DNA]</scope>
    <source>
        <strain evidence="1">HL044PA1</strain>
    </source>
</reference>
<comment type="caution">
    <text evidence="1">The sequence shown here is derived from an EMBL/GenBank/DDBJ whole genome shotgun (WGS) entry which is preliminary data.</text>
</comment>